<keyword evidence="2" id="KW-0472">Membrane</keyword>
<keyword evidence="2" id="KW-0812">Transmembrane</keyword>
<dbReference type="RefSeq" id="WP_027287217.1">
    <property type="nucleotide sequence ID" value="NZ_NRRE01000020.1"/>
</dbReference>
<organism evidence="3 4">
    <name type="scientific">Rhodovibrio salinarum</name>
    <dbReference type="NCBI Taxonomy" id="1087"/>
    <lineage>
        <taxon>Bacteria</taxon>
        <taxon>Pseudomonadati</taxon>
        <taxon>Pseudomonadota</taxon>
        <taxon>Alphaproteobacteria</taxon>
        <taxon>Rhodospirillales</taxon>
        <taxon>Rhodovibrionaceae</taxon>
        <taxon>Rhodovibrio</taxon>
    </lineage>
</organism>
<dbReference type="EMBL" id="NRRE01000020">
    <property type="protein sequence ID" value="MBK1696731.1"/>
    <property type="molecule type" value="Genomic_DNA"/>
</dbReference>
<reference evidence="3" key="2">
    <citation type="journal article" date="2020" name="Microorganisms">
        <title>Osmotic Adaptation and Compatible Solute Biosynthesis of Phototrophic Bacteria as Revealed from Genome Analyses.</title>
        <authorList>
            <person name="Imhoff J.F."/>
            <person name="Rahn T."/>
            <person name="Kunzel S."/>
            <person name="Keller A."/>
            <person name="Neulinger S.C."/>
        </authorList>
    </citation>
    <scope>NUCLEOTIDE SEQUENCE</scope>
    <source>
        <strain evidence="3">DSM 9154</strain>
    </source>
</reference>
<feature type="transmembrane region" description="Helical" evidence="2">
    <location>
        <begin position="31"/>
        <end position="51"/>
    </location>
</feature>
<keyword evidence="4" id="KW-1185">Reference proteome</keyword>
<feature type="region of interest" description="Disordered" evidence="1">
    <location>
        <begin position="66"/>
        <end position="148"/>
    </location>
</feature>
<feature type="transmembrane region" description="Helical" evidence="2">
    <location>
        <begin position="7"/>
        <end position="25"/>
    </location>
</feature>
<feature type="compositionally biased region" description="Low complexity" evidence="1">
    <location>
        <begin position="81"/>
        <end position="92"/>
    </location>
</feature>
<evidence type="ECO:0000256" key="1">
    <source>
        <dbReference type="SAM" id="MobiDB-lite"/>
    </source>
</evidence>
<comment type="caution">
    <text evidence="3">The sequence shown here is derived from an EMBL/GenBank/DDBJ whole genome shotgun (WGS) entry which is preliminary data.</text>
</comment>
<proteinExistence type="predicted"/>
<feature type="compositionally biased region" description="Polar residues" evidence="1">
    <location>
        <begin position="95"/>
        <end position="148"/>
    </location>
</feature>
<dbReference type="AlphaFoldDB" id="A0A934UZP4"/>
<evidence type="ECO:0000313" key="4">
    <source>
        <dbReference type="Proteomes" id="UP000778970"/>
    </source>
</evidence>
<accession>A0A934UZP4</accession>
<evidence type="ECO:0000313" key="3">
    <source>
        <dbReference type="EMBL" id="MBK1696731.1"/>
    </source>
</evidence>
<keyword evidence="2" id="KW-1133">Transmembrane helix</keyword>
<dbReference type="Proteomes" id="UP000778970">
    <property type="component" value="Unassembled WGS sequence"/>
</dbReference>
<evidence type="ECO:0000256" key="2">
    <source>
        <dbReference type="SAM" id="Phobius"/>
    </source>
</evidence>
<protein>
    <submittedName>
        <fullName evidence="3">Uncharacterized protein</fullName>
    </submittedName>
</protein>
<reference evidence="3" key="1">
    <citation type="submission" date="2017-08" db="EMBL/GenBank/DDBJ databases">
        <authorList>
            <person name="Imhoff J.F."/>
            <person name="Rahn T."/>
            <person name="Kuenzel S."/>
            <person name="Neulinger S.C."/>
        </authorList>
    </citation>
    <scope>NUCLEOTIDE SEQUENCE</scope>
    <source>
        <strain evidence="3">DSM 9154</strain>
    </source>
</reference>
<name>A0A934UZP4_9PROT</name>
<gene>
    <name evidence="3" type="ORF">CKO21_05680</name>
</gene>
<sequence length="148" mass="14580">MQYLGKWAAGIIGGVLALGTLFYAANATSAGTYNSALFLFVVLIIFVFLQIKSGFDQAYKARHDTADTTHQGGAGGGRGATAGTAAQGNKAARSGGSSQKAGMNGQKTSSGAPQNASGSQHTPGGNTATASLSEATPSGPTNGSGATH</sequence>